<accession>A0ABP7CD55</accession>
<evidence type="ECO:0000313" key="2">
    <source>
        <dbReference type="Proteomes" id="UP001500902"/>
    </source>
</evidence>
<gene>
    <name evidence="1" type="ORF">GCM10022224_056200</name>
</gene>
<dbReference type="EMBL" id="BAAAZP010000101">
    <property type="protein sequence ID" value="GAA3684315.1"/>
    <property type="molecule type" value="Genomic_DNA"/>
</dbReference>
<proteinExistence type="predicted"/>
<sequence length="63" mass="7454">MVHVEPIGPGRSAPLARPDEYHVDRYSEFLAAREGEQTHALQQLHRQLRRWFDVGWRRHPALI</sequence>
<dbReference type="Proteomes" id="UP001500902">
    <property type="component" value="Unassembled WGS sequence"/>
</dbReference>
<evidence type="ECO:0000313" key="1">
    <source>
        <dbReference type="EMBL" id="GAA3684315.1"/>
    </source>
</evidence>
<comment type="caution">
    <text evidence="1">The sequence shown here is derived from an EMBL/GenBank/DDBJ whole genome shotgun (WGS) entry which is preliminary data.</text>
</comment>
<organism evidence="1 2">
    <name type="scientific">Nonomuraea antimicrobica</name>
    <dbReference type="NCBI Taxonomy" id="561173"/>
    <lineage>
        <taxon>Bacteria</taxon>
        <taxon>Bacillati</taxon>
        <taxon>Actinomycetota</taxon>
        <taxon>Actinomycetes</taxon>
        <taxon>Streptosporangiales</taxon>
        <taxon>Streptosporangiaceae</taxon>
        <taxon>Nonomuraea</taxon>
    </lineage>
</organism>
<protein>
    <submittedName>
        <fullName evidence="1">Uncharacterized protein</fullName>
    </submittedName>
</protein>
<reference evidence="2" key="1">
    <citation type="journal article" date="2019" name="Int. J. Syst. Evol. Microbiol.">
        <title>The Global Catalogue of Microorganisms (GCM) 10K type strain sequencing project: providing services to taxonomists for standard genome sequencing and annotation.</title>
        <authorList>
            <consortium name="The Broad Institute Genomics Platform"/>
            <consortium name="The Broad Institute Genome Sequencing Center for Infectious Disease"/>
            <person name="Wu L."/>
            <person name="Ma J."/>
        </authorList>
    </citation>
    <scope>NUCLEOTIDE SEQUENCE [LARGE SCALE GENOMIC DNA]</scope>
    <source>
        <strain evidence="2">JCM 16904</strain>
    </source>
</reference>
<keyword evidence="2" id="KW-1185">Reference proteome</keyword>
<name>A0ABP7CD55_9ACTN</name>